<dbReference type="InterPro" id="IPR003691">
    <property type="entry name" value="FluC"/>
</dbReference>
<sequence length="123" mass="13579">MVYLFIGIGGMIGSILRYLLSHIIPQIWGGDFPWGTLIINLSGSFFLGWITNKLVVLKKLPPQLLTALTTGVVGSYTTFSTFCLETVQLMEAGKYYLSLLYIVLSLMGGLLFVRIGLEIAENN</sequence>
<evidence type="ECO:0000256" key="6">
    <source>
        <dbReference type="ARBA" id="ARBA00023303"/>
    </source>
</evidence>
<dbReference type="Proteomes" id="UP000623967">
    <property type="component" value="Unassembled WGS sequence"/>
</dbReference>
<comment type="function">
    <text evidence="9 10">Fluoride-specific ion channel. Important for reducing fluoride concentration in the cell, thus reducing its toxicity.</text>
</comment>
<evidence type="ECO:0000256" key="5">
    <source>
        <dbReference type="ARBA" id="ARBA00023136"/>
    </source>
</evidence>
<keyword evidence="4 10" id="KW-1133">Transmembrane helix</keyword>
<keyword evidence="6 10" id="KW-0407">Ion channel</keyword>
<evidence type="ECO:0000256" key="3">
    <source>
        <dbReference type="ARBA" id="ARBA00022692"/>
    </source>
</evidence>
<evidence type="ECO:0000256" key="7">
    <source>
        <dbReference type="ARBA" id="ARBA00035120"/>
    </source>
</evidence>
<dbReference type="HAMAP" id="MF_00454">
    <property type="entry name" value="FluC"/>
    <property type="match status" value="1"/>
</dbReference>
<dbReference type="EMBL" id="JAESWB010000247">
    <property type="protein sequence ID" value="MBL4953903.1"/>
    <property type="molecule type" value="Genomic_DNA"/>
</dbReference>
<comment type="subcellular location">
    <subcellularLocation>
        <location evidence="1 10">Cell membrane</location>
        <topology evidence="1 10">Multi-pass membrane protein</topology>
    </subcellularLocation>
</comment>
<evidence type="ECO:0000256" key="4">
    <source>
        <dbReference type="ARBA" id="ARBA00022989"/>
    </source>
</evidence>
<name>A0ABS1TRG0_9BACI</name>
<evidence type="ECO:0000256" key="1">
    <source>
        <dbReference type="ARBA" id="ARBA00004651"/>
    </source>
</evidence>
<evidence type="ECO:0000256" key="2">
    <source>
        <dbReference type="ARBA" id="ARBA00022475"/>
    </source>
</evidence>
<keyword evidence="2 10" id="KW-1003">Cell membrane</keyword>
<comment type="catalytic activity">
    <reaction evidence="8">
        <text>fluoride(in) = fluoride(out)</text>
        <dbReference type="Rhea" id="RHEA:76159"/>
        <dbReference type="ChEBI" id="CHEBI:17051"/>
    </reaction>
    <physiologicalReaction direction="left-to-right" evidence="8">
        <dbReference type="Rhea" id="RHEA:76160"/>
    </physiologicalReaction>
</comment>
<feature type="transmembrane region" description="Helical" evidence="10">
    <location>
        <begin position="63"/>
        <end position="84"/>
    </location>
</feature>
<evidence type="ECO:0000313" key="11">
    <source>
        <dbReference type="EMBL" id="MBL4953903.1"/>
    </source>
</evidence>
<feature type="transmembrane region" description="Helical" evidence="10">
    <location>
        <begin position="32"/>
        <end position="51"/>
    </location>
</feature>
<feature type="transmembrane region" description="Helical" evidence="10">
    <location>
        <begin position="6"/>
        <end position="25"/>
    </location>
</feature>
<dbReference type="PANTHER" id="PTHR28259:SF1">
    <property type="entry name" value="FLUORIDE EXPORT PROTEIN 1-RELATED"/>
    <property type="match status" value="1"/>
</dbReference>
<protein>
    <recommendedName>
        <fullName evidence="10">Fluoride-specific ion channel FluC</fullName>
    </recommendedName>
</protein>
<evidence type="ECO:0000256" key="9">
    <source>
        <dbReference type="ARBA" id="ARBA00049940"/>
    </source>
</evidence>
<evidence type="ECO:0000313" key="12">
    <source>
        <dbReference type="Proteomes" id="UP000623967"/>
    </source>
</evidence>
<keyword evidence="10" id="KW-0915">Sodium</keyword>
<comment type="activity regulation">
    <text evidence="10">Na(+) is not transported, but it plays an essential structural role and its presence is essential for fluoride channel function.</text>
</comment>
<keyword evidence="3 10" id="KW-0812">Transmembrane</keyword>
<evidence type="ECO:0000256" key="8">
    <source>
        <dbReference type="ARBA" id="ARBA00035585"/>
    </source>
</evidence>
<dbReference type="NCBIfam" id="TIGR00494">
    <property type="entry name" value="crcB"/>
    <property type="match status" value="1"/>
</dbReference>
<gene>
    <name evidence="10 11" type="primary">crcB</name>
    <name evidence="10" type="synonym">fluC</name>
    <name evidence="11" type="ORF">JK635_17100</name>
</gene>
<keyword evidence="10" id="KW-0813">Transport</keyword>
<reference evidence="11 12" key="1">
    <citation type="submission" date="2021-01" db="EMBL/GenBank/DDBJ databases">
        <title>Genome public.</title>
        <authorList>
            <person name="Liu C."/>
            <person name="Sun Q."/>
        </authorList>
    </citation>
    <scope>NUCLEOTIDE SEQUENCE [LARGE SCALE GENOMIC DNA]</scope>
    <source>
        <strain evidence="11 12">YIM B02564</strain>
    </source>
</reference>
<keyword evidence="10" id="KW-0479">Metal-binding</keyword>
<keyword evidence="10" id="KW-0406">Ion transport</keyword>
<dbReference type="PANTHER" id="PTHR28259">
    <property type="entry name" value="FLUORIDE EXPORT PROTEIN 1-RELATED"/>
    <property type="match status" value="1"/>
</dbReference>
<proteinExistence type="inferred from homology"/>
<feature type="binding site" evidence="10">
    <location>
        <position position="77"/>
    </location>
    <ligand>
        <name>Na(+)</name>
        <dbReference type="ChEBI" id="CHEBI:29101"/>
        <note>structural</note>
    </ligand>
</feature>
<evidence type="ECO:0000256" key="10">
    <source>
        <dbReference type="HAMAP-Rule" id="MF_00454"/>
    </source>
</evidence>
<accession>A0ABS1TRG0</accession>
<comment type="similarity">
    <text evidence="7 10">Belongs to the fluoride channel Fluc/FEX (TC 1.A.43) family.</text>
</comment>
<keyword evidence="12" id="KW-1185">Reference proteome</keyword>
<dbReference type="Pfam" id="PF02537">
    <property type="entry name" value="CRCB"/>
    <property type="match status" value="1"/>
</dbReference>
<feature type="transmembrane region" description="Helical" evidence="10">
    <location>
        <begin position="96"/>
        <end position="117"/>
    </location>
</feature>
<comment type="caution">
    <text evidence="11">The sequence shown here is derived from an EMBL/GenBank/DDBJ whole genome shotgun (WGS) entry which is preliminary data.</text>
</comment>
<feature type="binding site" evidence="10">
    <location>
        <position position="74"/>
    </location>
    <ligand>
        <name>Na(+)</name>
        <dbReference type="ChEBI" id="CHEBI:29101"/>
        <note>structural</note>
    </ligand>
</feature>
<organism evidence="11 12">
    <name type="scientific">Neobacillus paridis</name>
    <dbReference type="NCBI Taxonomy" id="2803862"/>
    <lineage>
        <taxon>Bacteria</taxon>
        <taxon>Bacillati</taxon>
        <taxon>Bacillota</taxon>
        <taxon>Bacilli</taxon>
        <taxon>Bacillales</taxon>
        <taxon>Bacillaceae</taxon>
        <taxon>Neobacillus</taxon>
    </lineage>
</organism>
<keyword evidence="5 10" id="KW-0472">Membrane</keyword>